<dbReference type="Gene3D" id="6.10.340.10">
    <property type="match status" value="1"/>
</dbReference>
<dbReference type="SUPFAM" id="SSF47384">
    <property type="entry name" value="Homodimeric domain of signal transducing histidine kinase"/>
    <property type="match status" value="1"/>
</dbReference>
<dbReference type="InterPro" id="IPR003660">
    <property type="entry name" value="HAMP_dom"/>
</dbReference>
<dbReference type="PRINTS" id="PR00344">
    <property type="entry name" value="BCTRLSENSOR"/>
</dbReference>
<keyword evidence="8 12" id="KW-1133">Transmembrane helix</keyword>
<dbReference type="Proteomes" id="UP000589626">
    <property type="component" value="Unassembled WGS sequence"/>
</dbReference>
<comment type="catalytic activity">
    <reaction evidence="1">
        <text>ATP + protein L-histidine = ADP + protein N-phospho-L-histidine.</text>
        <dbReference type="EC" id="2.7.13.3"/>
    </reaction>
</comment>
<dbReference type="InterPro" id="IPR004358">
    <property type="entry name" value="Sig_transdc_His_kin-like_C"/>
</dbReference>
<dbReference type="RefSeq" id="WP_183594009.1">
    <property type="nucleotide sequence ID" value="NZ_JACHWR010000003.1"/>
</dbReference>
<evidence type="ECO:0000256" key="2">
    <source>
        <dbReference type="ARBA" id="ARBA00004236"/>
    </source>
</evidence>
<sequence length="481" mass="51739">MSGVRRLGSRLPLRVRLVAGFSVVMLVLLTAAGAFVYWRVEYALDRGLDTELASAAGVIAPLVSADGTVAPRDAADATGVGWQVLAHDGTVLDWGGPASATPLVSESRLDQVGESGVRTFDVGSLLPAADTPYRVRVEALPDTGAGTVDYLLVGVRRDHRDEALRELLLQLTIAGLGALVIASVVGDQLARLALRPVERYRSRAAEIATGAAHLRLDVPEARDDEVTRLGHTLNEMLASLEEALDRERQFVNDASHELRTPLTLLKSRIQLTRRRIRSVEEHEAALDELAVDVARLAELAEQLLDLSRETEPRDAVGDLAGAAEGVVRRWGEAHPDRPGDVTVEVPGGATLVPVDPHALERIVTNLLANALTHGRPPVRVRVRREGDRAIVEVVDDGPGMPPDLLAQATRRFSRAPEARSRPGAGLGLSIVEHLVTAAGGELRLCYRAHHVATGARTDLPCRHDDRMTVTVLLPATEQPVS</sequence>
<evidence type="ECO:0000256" key="4">
    <source>
        <dbReference type="ARBA" id="ARBA00022553"/>
    </source>
</evidence>
<evidence type="ECO:0000256" key="10">
    <source>
        <dbReference type="ARBA" id="ARBA00023136"/>
    </source>
</evidence>
<proteinExistence type="predicted"/>
<dbReference type="Pfam" id="PF00512">
    <property type="entry name" value="HisKA"/>
    <property type="match status" value="1"/>
</dbReference>
<dbReference type="InterPro" id="IPR003594">
    <property type="entry name" value="HATPase_dom"/>
</dbReference>
<dbReference type="CDD" id="cd00075">
    <property type="entry name" value="HATPase"/>
    <property type="match status" value="1"/>
</dbReference>
<feature type="transmembrane region" description="Helical" evidence="12">
    <location>
        <begin position="17"/>
        <end position="38"/>
    </location>
</feature>
<reference evidence="15 16" key="1">
    <citation type="submission" date="2020-08" db="EMBL/GenBank/DDBJ databases">
        <title>Sequencing the genomes of 1000 actinobacteria strains.</title>
        <authorList>
            <person name="Klenk H.-P."/>
        </authorList>
    </citation>
    <scope>NUCLEOTIDE SEQUENCE [LARGE SCALE GENOMIC DNA]</scope>
    <source>
        <strain evidence="15 16">DSM 105498</strain>
    </source>
</reference>
<dbReference type="PROSITE" id="PS50885">
    <property type="entry name" value="HAMP"/>
    <property type="match status" value="1"/>
</dbReference>
<dbReference type="InterPro" id="IPR036890">
    <property type="entry name" value="HATPase_C_sf"/>
</dbReference>
<dbReference type="InterPro" id="IPR005467">
    <property type="entry name" value="His_kinase_dom"/>
</dbReference>
<keyword evidence="9" id="KW-0902">Two-component regulatory system</keyword>
<feature type="coiled-coil region" evidence="11">
    <location>
        <begin position="237"/>
        <end position="306"/>
    </location>
</feature>
<evidence type="ECO:0000256" key="5">
    <source>
        <dbReference type="ARBA" id="ARBA00022679"/>
    </source>
</evidence>
<dbReference type="InterPro" id="IPR036097">
    <property type="entry name" value="HisK_dim/P_sf"/>
</dbReference>
<evidence type="ECO:0000313" key="15">
    <source>
        <dbReference type="EMBL" id="MBB3044096.1"/>
    </source>
</evidence>
<comment type="caution">
    <text evidence="15">The sequence shown here is derived from an EMBL/GenBank/DDBJ whole genome shotgun (WGS) entry which is preliminary data.</text>
</comment>
<dbReference type="InterPro" id="IPR050428">
    <property type="entry name" value="TCS_sensor_his_kinase"/>
</dbReference>
<dbReference type="EMBL" id="JACHWR010000003">
    <property type="protein sequence ID" value="MBB3044096.1"/>
    <property type="molecule type" value="Genomic_DNA"/>
</dbReference>
<dbReference type="AlphaFoldDB" id="A0A7W4VYF6"/>
<name>A0A7W4VYF6_9ACTN</name>
<dbReference type="CDD" id="cd00082">
    <property type="entry name" value="HisKA"/>
    <property type="match status" value="1"/>
</dbReference>
<organism evidence="15 16">
    <name type="scientific">Nocardioides soli</name>
    <dbReference type="NCBI Taxonomy" id="1036020"/>
    <lineage>
        <taxon>Bacteria</taxon>
        <taxon>Bacillati</taxon>
        <taxon>Actinomycetota</taxon>
        <taxon>Actinomycetes</taxon>
        <taxon>Propionibacteriales</taxon>
        <taxon>Nocardioidaceae</taxon>
        <taxon>Nocardioides</taxon>
    </lineage>
</organism>
<dbReference type="SMART" id="SM00304">
    <property type="entry name" value="HAMP"/>
    <property type="match status" value="1"/>
</dbReference>
<gene>
    <name evidence="15" type="ORF">FHU40_003933</name>
</gene>
<feature type="domain" description="HAMP" evidence="14">
    <location>
        <begin position="191"/>
        <end position="245"/>
    </location>
</feature>
<dbReference type="Gene3D" id="1.10.287.130">
    <property type="match status" value="1"/>
</dbReference>
<accession>A0A7W4VYF6</accession>
<dbReference type="CDD" id="cd06225">
    <property type="entry name" value="HAMP"/>
    <property type="match status" value="1"/>
</dbReference>
<evidence type="ECO:0000256" key="9">
    <source>
        <dbReference type="ARBA" id="ARBA00023012"/>
    </source>
</evidence>
<evidence type="ECO:0000256" key="3">
    <source>
        <dbReference type="ARBA" id="ARBA00012438"/>
    </source>
</evidence>
<evidence type="ECO:0000256" key="7">
    <source>
        <dbReference type="ARBA" id="ARBA00022777"/>
    </source>
</evidence>
<dbReference type="SUPFAM" id="SSF55874">
    <property type="entry name" value="ATPase domain of HSP90 chaperone/DNA topoisomerase II/histidine kinase"/>
    <property type="match status" value="1"/>
</dbReference>
<evidence type="ECO:0000256" key="11">
    <source>
        <dbReference type="SAM" id="Coils"/>
    </source>
</evidence>
<dbReference type="EC" id="2.7.13.3" evidence="3"/>
<dbReference type="PANTHER" id="PTHR45436">
    <property type="entry name" value="SENSOR HISTIDINE KINASE YKOH"/>
    <property type="match status" value="1"/>
</dbReference>
<keyword evidence="6 12" id="KW-0812">Transmembrane</keyword>
<dbReference type="Pfam" id="PF00672">
    <property type="entry name" value="HAMP"/>
    <property type="match status" value="1"/>
</dbReference>
<dbReference type="SMART" id="SM00388">
    <property type="entry name" value="HisKA"/>
    <property type="match status" value="1"/>
</dbReference>
<keyword evidence="7 15" id="KW-0418">Kinase</keyword>
<evidence type="ECO:0000256" key="8">
    <source>
        <dbReference type="ARBA" id="ARBA00022989"/>
    </source>
</evidence>
<evidence type="ECO:0000313" key="16">
    <source>
        <dbReference type="Proteomes" id="UP000589626"/>
    </source>
</evidence>
<feature type="domain" description="Histidine kinase" evidence="13">
    <location>
        <begin position="253"/>
        <end position="463"/>
    </location>
</feature>
<dbReference type="Pfam" id="PF02518">
    <property type="entry name" value="HATPase_c"/>
    <property type="match status" value="1"/>
</dbReference>
<evidence type="ECO:0000259" key="13">
    <source>
        <dbReference type="PROSITE" id="PS50109"/>
    </source>
</evidence>
<keyword evidence="4" id="KW-0597">Phosphoprotein</keyword>
<comment type="subcellular location">
    <subcellularLocation>
        <location evidence="2">Cell membrane</location>
    </subcellularLocation>
</comment>
<keyword evidence="5" id="KW-0808">Transferase</keyword>
<dbReference type="GO" id="GO:0000155">
    <property type="term" value="F:phosphorelay sensor kinase activity"/>
    <property type="evidence" value="ECO:0007669"/>
    <property type="project" value="InterPro"/>
</dbReference>
<evidence type="ECO:0000256" key="6">
    <source>
        <dbReference type="ARBA" id="ARBA00022692"/>
    </source>
</evidence>
<dbReference type="InterPro" id="IPR003661">
    <property type="entry name" value="HisK_dim/P_dom"/>
</dbReference>
<keyword evidence="16" id="KW-1185">Reference proteome</keyword>
<evidence type="ECO:0000256" key="1">
    <source>
        <dbReference type="ARBA" id="ARBA00000085"/>
    </source>
</evidence>
<keyword evidence="10 12" id="KW-0472">Membrane</keyword>
<dbReference type="SMART" id="SM00387">
    <property type="entry name" value="HATPase_c"/>
    <property type="match status" value="1"/>
</dbReference>
<dbReference type="PANTHER" id="PTHR45436:SF5">
    <property type="entry name" value="SENSOR HISTIDINE KINASE TRCS"/>
    <property type="match status" value="1"/>
</dbReference>
<feature type="transmembrane region" description="Helical" evidence="12">
    <location>
        <begin position="167"/>
        <end position="186"/>
    </location>
</feature>
<keyword evidence="11" id="KW-0175">Coiled coil</keyword>
<dbReference type="PROSITE" id="PS50109">
    <property type="entry name" value="HIS_KIN"/>
    <property type="match status" value="1"/>
</dbReference>
<dbReference type="GO" id="GO:0005886">
    <property type="term" value="C:plasma membrane"/>
    <property type="evidence" value="ECO:0007669"/>
    <property type="project" value="UniProtKB-SubCell"/>
</dbReference>
<evidence type="ECO:0000259" key="14">
    <source>
        <dbReference type="PROSITE" id="PS50885"/>
    </source>
</evidence>
<dbReference type="Gene3D" id="3.30.565.10">
    <property type="entry name" value="Histidine kinase-like ATPase, C-terminal domain"/>
    <property type="match status" value="1"/>
</dbReference>
<evidence type="ECO:0000256" key="12">
    <source>
        <dbReference type="SAM" id="Phobius"/>
    </source>
</evidence>
<protein>
    <recommendedName>
        <fullName evidence="3">histidine kinase</fullName>
        <ecNumber evidence="3">2.7.13.3</ecNumber>
    </recommendedName>
</protein>
<dbReference type="SUPFAM" id="SSF158472">
    <property type="entry name" value="HAMP domain-like"/>
    <property type="match status" value="1"/>
</dbReference>